<keyword evidence="7" id="KW-0175">Coiled coil</keyword>
<sequence>MSHVPCPSGRFPTRVEPRGGVLREGTVHSARVVTGLRLRPDDAEGARVDRDTGSGYWRDDDAGKRRGAKRPRRSSAANESLKRKTWDERMEERAKRKALIQTMKEIEDEKRREKEEERERIRLKRERKEANQKKQLMAKAQIVKNTSKIKKMNKKQLRSLRTADVS</sequence>
<evidence type="ECO:0000256" key="8">
    <source>
        <dbReference type="ARBA" id="ARBA00023242"/>
    </source>
</evidence>
<evidence type="ECO:0000256" key="5">
    <source>
        <dbReference type="ARBA" id="ARBA00022553"/>
    </source>
</evidence>
<dbReference type="PANTHER" id="PTHR13557:SF1">
    <property type="entry name" value="COILED-COIL DOMAIN-CONTAINING PROTEIN 86"/>
    <property type="match status" value="1"/>
</dbReference>
<evidence type="ECO:0000256" key="4">
    <source>
        <dbReference type="ARBA" id="ARBA00022454"/>
    </source>
</evidence>
<evidence type="ECO:0000313" key="11">
    <source>
        <dbReference type="EMBL" id="KAA8491070.1"/>
    </source>
</evidence>
<dbReference type="PANTHER" id="PTHR13557">
    <property type="entry name" value="COILED-COIL DOMAIN-CONTAINING PROTEIN 86"/>
    <property type="match status" value="1"/>
</dbReference>
<keyword evidence="5" id="KW-0597">Phosphoprotein</keyword>
<evidence type="ECO:0000256" key="2">
    <source>
        <dbReference type="ARBA" id="ARBA00004604"/>
    </source>
</evidence>
<keyword evidence="6" id="KW-0164">Citrullination</keyword>
<evidence type="ECO:0000313" key="12">
    <source>
        <dbReference type="Proteomes" id="UP000324585"/>
    </source>
</evidence>
<organism evidence="11 12">
    <name type="scientific">Porphyridium purpureum</name>
    <name type="common">Red alga</name>
    <name type="synonym">Porphyridium cruentum</name>
    <dbReference type="NCBI Taxonomy" id="35688"/>
    <lineage>
        <taxon>Eukaryota</taxon>
        <taxon>Rhodophyta</taxon>
        <taxon>Bangiophyceae</taxon>
        <taxon>Porphyridiales</taxon>
        <taxon>Porphyridiaceae</taxon>
        <taxon>Porphyridium</taxon>
    </lineage>
</organism>
<evidence type="ECO:0000256" key="1">
    <source>
        <dbReference type="ARBA" id="ARBA00004286"/>
    </source>
</evidence>
<name>A0A5J4YJP0_PORPP</name>
<dbReference type="InterPro" id="IPR026570">
    <property type="entry name" value="CCDC86"/>
</dbReference>
<keyword evidence="4" id="KW-0158">Chromosome</keyword>
<feature type="compositionally biased region" description="Basic residues" evidence="10">
    <location>
        <begin position="147"/>
        <end position="158"/>
    </location>
</feature>
<gene>
    <name evidence="11" type="ORF">FVE85_4487</name>
</gene>
<evidence type="ECO:0000256" key="9">
    <source>
        <dbReference type="ARBA" id="ARBA00093307"/>
    </source>
</evidence>
<reference evidence="12" key="1">
    <citation type="journal article" date="2019" name="Nat. Commun.">
        <title>Expansion of phycobilisome linker gene families in mesophilic red algae.</title>
        <authorList>
            <person name="Lee J."/>
            <person name="Kim D."/>
            <person name="Bhattacharya D."/>
            <person name="Yoon H.S."/>
        </authorList>
    </citation>
    <scope>NUCLEOTIDE SEQUENCE [LARGE SCALE GENOMIC DNA]</scope>
    <source>
        <strain evidence="12">CCMP 1328</strain>
    </source>
</reference>
<dbReference type="AlphaFoldDB" id="A0A5J4YJP0"/>
<feature type="compositionally biased region" description="Basic and acidic residues" evidence="10">
    <location>
        <begin position="38"/>
        <end position="64"/>
    </location>
</feature>
<keyword evidence="8" id="KW-0539">Nucleus</keyword>
<feature type="compositionally biased region" description="Basic and acidic residues" evidence="10">
    <location>
        <begin position="106"/>
        <end position="132"/>
    </location>
</feature>
<dbReference type="EMBL" id="VRMN01000016">
    <property type="protein sequence ID" value="KAA8491070.1"/>
    <property type="molecule type" value="Genomic_DNA"/>
</dbReference>
<feature type="region of interest" description="Disordered" evidence="10">
    <location>
        <begin position="1"/>
        <end position="90"/>
    </location>
</feature>
<evidence type="ECO:0000256" key="6">
    <source>
        <dbReference type="ARBA" id="ARBA00022934"/>
    </source>
</evidence>
<comment type="caution">
    <text evidence="11">The sequence shown here is derived from an EMBL/GenBank/DDBJ whole genome shotgun (WGS) entry which is preliminary data.</text>
</comment>
<feature type="region of interest" description="Disordered" evidence="10">
    <location>
        <begin position="106"/>
        <end position="166"/>
    </location>
</feature>
<evidence type="ECO:0000256" key="10">
    <source>
        <dbReference type="SAM" id="MobiDB-lite"/>
    </source>
</evidence>
<comment type="subcellular location">
    <subcellularLocation>
        <location evidence="1">Chromosome</location>
    </subcellularLocation>
    <subcellularLocation>
        <location evidence="2">Nucleus</location>
        <location evidence="2">Nucleolus</location>
    </subcellularLocation>
</comment>
<feature type="compositionally biased region" description="Basic and acidic residues" evidence="10">
    <location>
        <begin position="80"/>
        <end position="90"/>
    </location>
</feature>
<dbReference type="GO" id="GO:0005730">
    <property type="term" value="C:nucleolus"/>
    <property type="evidence" value="ECO:0007669"/>
    <property type="project" value="UniProtKB-SubCell"/>
</dbReference>
<proteinExistence type="predicted"/>
<keyword evidence="12" id="KW-1185">Reference proteome</keyword>
<dbReference type="Proteomes" id="UP000324585">
    <property type="component" value="Unassembled WGS sequence"/>
</dbReference>
<comment type="function">
    <text evidence="9">Required for proper chromosome segregation during mitosis and error-free mitotic progression.</text>
</comment>
<accession>A0A5J4YJP0</accession>
<dbReference type="GO" id="GO:0005694">
    <property type="term" value="C:chromosome"/>
    <property type="evidence" value="ECO:0007669"/>
    <property type="project" value="UniProtKB-SubCell"/>
</dbReference>
<evidence type="ECO:0000256" key="3">
    <source>
        <dbReference type="ARBA" id="ARBA00016738"/>
    </source>
</evidence>
<evidence type="ECO:0000256" key="7">
    <source>
        <dbReference type="ARBA" id="ARBA00023054"/>
    </source>
</evidence>
<protein>
    <recommendedName>
        <fullName evidence="3">Coiled-coil domain-containing protein 86</fullName>
    </recommendedName>
</protein>